<evidence type="ECO:0000313" key="3">
    <source>
        <dbReference type="Proteomes" id="UP000276133"/>
    </source>
</evidence>
<organism evidence="2 3">
    <name type="scientific">Brachionus plicatilis</name>
    <name type="common">Marine rotifer</name>
    <name type="synonym">Brachionus muelleri</name>
    <dbReference type="NCBI Taxonomy" id="10195"/>
    <lineage>
        <taxon>Eukaryota</taxon>
        <taxon>Metazoa</taxon>
        <taxon>Spiralia</taxon>
        <taxon>Gnathifera</taxon>
        <taxon>Rotifera</taxon>
        <taxon>Eurotatoria</taxon>
        <taxon>Monogononta</taxon>
        <taxon>Pseudotrocha</taxon>
        <taxon>Ploima</taxon>
        <taxon>Brachionidae</taxon>
        <taxon>Brachionus</taxon>
    </lineage>
</organism>
<accession>A0A3M7PFJ5</accession>
<dbReference type="AlphaFoldDB" id="A0A3M7PFJ5"/>
<feature type="region of interest" description="Disordered" evidence="1">
    <location>
        <begin position="1"/>
        <end position="20"/>
    </location>
</feature>
<dbReference type="Proteomes" id="UP000276133">
    <property type="component" value="Unassembled WGS sequence"/>
</dbReference>
<proteinExistence type="predicted"/>
<gene>
    <name evidence="2" type="ORF">BpHYR1_000232</name>
</gene>
<keyword evidence="3" id="KW-1185">Reference proteome</keyword>
<evidence type="ECO:0000256" key="1">
    <source>
        <dbReference type="SAM" id="MobiDB-lite"/>
    </source>
</evidence>
<dbReference type="EMBL" id="REGN01011384">
    <property type="protein sequence ID" value="RMZ97487.1"/>
    <property type="molecule type" value="Genomic_DNA"/>
</dbReference>
<reference evidence="2 3" key="1">
    <citation type="journal article" date="2018" name="Sci. Rep.">
        <title>Genomic signatures of local adaptation to the degree of environmental predictability in rotifers.</title>
        <authorList>
            <person name="Franch-Gras L."/>
            <person name="Hahn C."/>
            <person name="Garcia-Roger E.M."/>
            <person name="Carmona M.J."/>
            <person name="Serra M."/>
            <person name="Gomez A."/>
        </authorList>
    </citation>
    <scope>NUCLEOTIDE SEQUENCE [LARGE SCALE GENOMIC DNA]</scope>
    <source>
        <strain evidence="2">HYR1</strain>
    </source>
</reference>
<protein>
    <submittedName>
        <fullName evidence="2">Uncharacterized protein</fullName>
    </submittedName>
</protein>
<sequence>MTSSNQIIIPNGSSAQHGNEARNYSKATIVARKFFNLAHMHLRAAFLHKFFCLNLSCNTAQQS</sequence>
<evidence type="ECO:0000313" key="2">
    <source>
        <dbReference type="EMBL" id="RMZ97487.1"/>
    </source>
</evidence>
<feature type="compositionally biased region" description="Polar residues" evidence="1">
    <location>
        <begin position="1"/>
        <end position="17"/>
    </location>
</feature>
<name>A0A3M7PFJ5_BRAPC</name>
<comment type="caution">
    <text evidence="2">The sequence shown here is derived from an EMBL/GenBank/DDBJ whole genome shotgun (WGS) entry which is preliminary data.</text>
</comment>